<dbReference type="GO" id="GO:0000976">
    <property type="term" value="F:transcription cis-regulatory region binding"/>
    <property type="evidence" value="ECO:0007669"/>
    <property type="project" value="TreeGrafter"/>
</dbReference>
<dbReference type="Proteomes" id="UP000002318">
    <property type="component" value="Chromosome"/>
</dbReference>
<dbReference type="AlphaFoldDB" id="E1R8M5"/>
<evidence type="ECO:0000259" key="4">
    <source>
        <dbReference type="PROSITE" id="PS50932"/>
    </source>
</evidence>
<dbReference type="InterPro" id="IPR000843">
    <property type="entry name" value="HTH_LacI"/>
</dbReference>
<dbReference type="Gene3D" id="1.10.260.40">
    <property type="entry name" value="lambda repressor-like DNA-binding domains"/>
    <property type="match status" value="1"/>
</dbReference>
<dbReference type="SMART" id="SM00354">
    <property type="entry name" value="HTH_LACI"/>
    <property type="match status" value="1"/>
</dbReference>
<dbReference type="PANTHER" id="PTHR30146">
    <property type="entry name" value="LACI-RELATED TRANSCRIPTIONAL REPRESSOR"/>
    <property type="match status" value="1"/>
</dbReference>
<dbReference type="RefSeq" id="WP_013255243.1">
    <property type="nucleotide sequence ID" value="NC_014364.1"/>
</dbReference>
<feature type="domain" description="HTH lacI-type" evidence="4">
    <location>
        <begin position="14"/>
        <end position="68"/>
    </location>
</feature>
<dbReference type="Pfam" id="PF13377">
    <property type="entry name" value="Peripla_BP_3"/>
    <property type="match status" value="1"/>
</dbReference>
<proteinExistence type="predicted"/>
<keyword evidence="2" id="KW-0238">DNA-binding</keyword>
<dbReference type="Gene3D" id="3.40.50.2300">
    <property type="match status" value="2"/>
</dbReference>
<evidence type="ECO:0000256" key="1">
    <source>
        <dbReference type="ARBA" id="ARBA00023015"/>
    </source>
</evidence>
<reference evidence="5 6" key="1">
    <citation type="journal article" date="2010" name="Stand. Genomic Sci.">
        <title>Complete genome sequence of Spirochaeta smaragdinae type strain (SEBR 4228).</title>
        <authorList>
            <person name="Mavromatis K."/>
            <person name="Yasawong M."/>
            <person name="Chertkov O."/>
            <person name="Lapidus A."/>
            <person name="Lucas S."/>
            <person name="Nolan M."/>
            <person name="Del Rio T.G."/>
            <person name="Tice H."/>
            <person name="Cheng J.F."/>
            <person name="Pitluck S."/>
            <person name="Liolios K."/>
            <person name="Ivanova N."/>
            <person name="Tapia R."/>
            <person name="Han C."/>
            <person name="Bruce D."/>
            <person name="Goodwin L."/>
            <person name="Pati A."/>
            <person name="Chen A."/>
            <person name="Palaniappan K."/>
            <person name="Land M."/>
            <person name="Hauser L."/>
            <person name="Chang Y.J."/>
            <person name="Jeffries C.D."/>
            <person name="Detter J.C."/>
            <person name="Rohde M."/>
            <person name="Brambilla E."/>
            <person name="Spring S."/>
            <person name="Goker M."/>
            <person name="Sikorski J."/>
            <person name="Woyke T."/>
            <person name="Bristow J."/>
            <person name="Eisen J.A."/>
            <person name="Markowitz V."/>
            <person name="Hugenholtz P."/>
            <person name="Klenk H.P."/>
            <person name="Kyrpides N.C."/>
        </authorList>
    </citation>
    <scope>NUCLEOTIDE SEQUENCE [LARGE SCALE GENOMIC DNA]</scope>
    <source>
        <strain evidence="6">DSM 11293 / JCM 15392 / SEBR 4228</strain>
    </source>
</reference>
<dbReference type="OrthoDB" id="9796186at2"/>
<dbReference type="KEGG" id="ssm:Spirs_2675"/>
<dbReference type="eggNOG" id="COG1609">
    <property type="taxonomic scope" value="Bacteria"/>
</dbReference>
<dbReference type="HOGENOM" id="CLU_037628_6_1_12"/>
<dbReference type="PANTHER" id="PTHR30146:SF109">
    <property type="entry name" value="HTH-TYPE TRANSCRIPTIONAL REGULATOR GALS"/>
    <property type="match status" value="1"/>
</dbReference>
<evidence type="ECO:0000313" key="6">
    <source>
        <dbReference type="Proteomes" id="UP000002318"/>
    </source>
</evidence>
<dbReference type="GO" id="GO:0003700">
    <property type="term" value="F:DNA-binding transcription factor activity"/>
    <property type="evidence" value="ECO:0007669"/>
    <property type="project" value="TreeGrafter"/>
</dbReference>
<gene>
    <name evidence="5" type="ordered locus">Spirs_2675</name>
</gene>
<dbReference type="InterPro" id="IPR046335">
    <property type="entry name" value="LacI/GalR-like_sensor"/>
</dbReference>
<accession>E1R8M5</accession>
<dbReference type="EMBL" id="CP002116">
    <property type="protein sequence ID" value="ADK81782.1"/>
    <property type="molecule type" value="Genomic_DNA"/>
</dbReference>
<protein>
    <submittedName>
        <fullName evidence="5">Transcriptional regulator, LacI family</fullName>
    </submittedName>
</protein>
<sequence>MDVIQDGSEQRGTVTIKTVAKLAGVSISTVSRVLNNPESVTEDKRLRVNRAIEELRYVPNPVARALGSRKVGSIAIVVPTILNPLMNEAMRGIIEVLDEGCYDAIVFDSNEDFTREQTFYELLPHKMVEGAIFLASAGRELDFDALAEKMPVALISRPETPTKVDTFVSDERHGMRLLAEHLAALGHKEIGHIGGAFGNSSAMLRFDYFKDALDHLRLPWHPEYNTFCDWSIHGGYEAMLRLVKRTHRPSAIICSTDLIALGAMAGARELGIRIPEELSVTGFDNAPSSPFIYPSLTTLKYPNYRLGRLAARAVLRRLRLKDRRIIRKVIPLELIQRNSTTELHSI</sequence>
<dbReference type="STRING" id="573413.Spirs_2675"/>
<keyword evidence="1" id="KW-0805">Transcription regulation</keyword>
<dbReference type="InterPro" id="IPR010982">
    <property type="entry name" value="Lambda_DNA-bd_dom_sf"/>
</dbReference>
<dbReference type="SUPFAM" id="SSF53822">
    <property type="entry name" value="Periplasmic binding protein-like I"/>
    <property type="match status" value="1"/>
</dbReference>
<evidence type="ECO:0000256" key="3">
    <source>
        <dbReference type="ARBA" id="ARBA00023163"/>
    </source>
</evidence>
<dbReference type="CDD" id="cd06267">
    <property type="entry name" value="PBP1_LacI_sugar_binding-like"/>
    <property type="match status" value="1"/>
</dbReference>
<dbReference type="CDD" id="cd01392">
    <property type="entry name" value="HTH_LacI"/>
    <property type="match status" value="1"/>
</dbReference>
<dbReference type="PROSITE" id="PS50932">
    <property type="entry name" value="HTH_LACI_2"/>
    <property type="match status" value="1"/>
</dbReference>
<dbReference type="Pfam" id="PF00356">
    <property type="entry name" value="LacI"/>
    <property type="match status" value="1"/>
</dbReference>
<dbReference type="PRINTS" id="PR00036">
    <property type="entry name" value="HTHLACI"/>
</dbReference>
<organism evidence="5 6">
    <name type="scientific">Sediminispirochaeta smaragdinae (strain DSM 11293 / JCM 15392 / SEBR 4228)</name>
    <name type="common">Spirochaeta smaragdinae</name>
    <dbReference type="NCBI Taxonomy" id="573413"/>
    <lineage>
        <taxon>Bacteria</taxon>
        <taxon>Pseudomonadati</taxon>
        <taxon>Spirochaetota</taxon>
        <taxon>Spirochaetia</taxon>
        <taxon>Spirochaetales</taxon>
        <taxon>Spirochaetaceae</taxon>
        <taxon>Sediminispirochaeta</taxon>
    </lineage>
</organism>
<dbReference type="SUPFAM" id="SSF47413">
    <property type="entry name" value="lambda repressor-like DNA-binding domains"/>
    <property type="match status" value="1"/>
</dbReference>
<evidence type="ECO:0000313" key="5">
    <source>
        <dbReference type="EMBL" id="ADK81782.1"/>
    </source>
</evidence>
<name>E1R8M5_SEDSS</name>
<dbReference type="InterPro" id="IPR028082">
    <property type="entry name" value="Peripla_BP_I"/>
</dbReference>
<evidence type="ECO:0000256" key="2">
    <source>
        <dbReference type="ARBA" id="ARBA00023125"/>
    </source>
</evidence>
<keyword evidence="6" id="KW-1185">Reference proteome</keyword>
<keyword evidence="3" id="KW-0804">Transcription</keyword>